<evidence type="ECO:0000313" key="2">
    <source>
        <dbReference type="EMBL" id="VAV84706.1"/>
    </source>
</evidence>
<dbReference type="NCBIfam" id="TIGR04183">
    <property type="entry name" value="Por_Secre_tail"/>
    <property type="match status" value="1"/>
</dbReference>
<gene>
    <name evidence="2" type="ORF">MNBD_BACTEROID02-1679</name>
</gene>
<feature type="domain" description="Secretion system C-terminal sorting" evidence="1">
    <location>
        <begin position="43"/>
        <end position="112"/>
    </location>
</feature>
<evidence type="ECO:0000259" key="1">
    <source>
        <dbReference type="Pfam" id="PF18962"/>
    </source>
</evidence>
<dbReference type="InterPro" id="IPR026444">
    <property type="entry name" value="Secre_tail"/>
</dbReference>
<dbReference type="AlphaFoldDB" id="A0A3B0R6I5"/>
<dbReference type="EMBL" id="UOEB01000178">
    <property type="protein sequence ID" value="VAV84706.1"/>
    <property type="molecule type" value="Genomic_DNA"/>
</dbReference>
<organism evidence="2">
    <name type="scientific">hydrothermal vent metagenome</name>
    <dbReference type="NCBI Taxonomy" id="652676"/>
    <lineage>
        <taxon>unclassified sequences</taxon>
        <taxon>metagenomes</taxon>
        <taxon>ecological metagenomes</taxon>
    </lineage>
</organism>
<name>A0A3B0R6I5_9ZZZZ</name>
<sequence length="113" mass="12951">MKKNYIFKLLFIGILFVSLSTYAQSNNALAHNDQTENIENLNIFPNPVSNGKVFIYTKLNLTKRVEIYDVLGKKIFSQILYGKELKINDLNPGVYILKIKEGELSATRKLVVR</sequence>
<dbReference type="Pfam" id="PF18962">
    <property type="entry name" value="Por_Secre_tail"/>
    <property type="match status" value="1"/>
</dbReference>
<proteinExistence type="predicted"/>
<reference evidence="2" key="1">
    <citation type="submission" date="2018-06" db="EMBL/GenBank/DDBJ databases">
        <authorList>
            <person name="Zhirakovskaya E."/>
        </authorList>
    </citation>
    <scope>NUCLEOTIDE SEQUENCE</scope>
</reference>
<accession>A0A3B0R6I5</accession>
<protein>
    <recommendedName>
        <fullName evidence="1">Secretion system C-terminal sorting domain-containing protein</fullName>
    </recommendedName>
</protein>